<evidence type="ECO:0008006" key="4">
    <source>
        <dbReference type="Google" id="ProtNLM"/>
    </source>
</evidence>
<dbReference type="Gene3D" id="1.10.260.40">
    <property type="entry name" value="lambda repressor-like DNA-binding domains"/>
    <property type="match status" value="1"/>
</dbReference>
<organism evidence="2 3">
    <name type="scientific">Sphaerisporangium rufum</name>
    <dbReference type="NCBI Taxonomy" id="1381558"/>
    <lineage>
        <taxon>Bacteria</taxon>
        <taxon>Bacillati</taxon>
        <taxon>Actinomycetota</taxon>
        <taxon>Actinomycetes</taxon>
        <taxon>Streptosporangiales</taxon>
        <taxon>Streptosporangiaceae</taxon>
        <taxon>Sphaerisporangium</taxon>
    </lineage>
</organism>
<dbReference type="RefSeq" id="WP_203982869.1">
    <property type="nucleotide sequence ID" value="NZ_BOOU01000014.1"/>
</dbReference>
<evidence type="ECO:0000313" key="3">
    <source>
        <dbReference type="Proteomes" id="UP000655287"/>
    </source>
</evidence>
<name>A0A919QYB4_9ACTN</name>
<gene>
    <name evidence="2" type="ORF">Sru01_12140</name>
</gene>
<protein>
    <recommendedName>
        <fullName evidence="4">XRE family transcriptional regulator</fullName>
    </recommendedName>
</protein>
<proteinExistence type="predicted"/>
<dbReference type="Proteomes" id="UP000655287">
    <property type="component" value="Unassembled WGS sequence"/>
</dbReference>
<dbReference type="EMBL" id="BOOU01000014">
    <property type="protein sequence ID" value="GII76232.1"/>
    <property type="molecule type" value="Genomic_DNA"/>
</dbReference>
<accession>A0A919QYB4</accession>
<dbReference type="AlphaFoldDB" id="A0A919QYB4"/>
<dbReference type="GO" id="GO:0003677">
    <property type="term" value="F:DNA binding"/>
    <property type="evidence" value="ECO:0007669"/>
    <property type="project" value="InterPro"/>
</dbReference>
<sequence>MNDVPAWAARLRAERHERLWTQREMAKRLADAADEHVRLPERDSLTRNIKDWEAGKHHPKDPYPILYSRVFQVDETKLFGKDILAGNDDKSGDIGIGGTGRCPESSSPGPLADGMAANGETLDCLTLAWTVGRLDQRMERRGLLQLAATVTASAALDPSERLIRALAGDHRPDGVTVGHLEDRTRGFHRLEGHLPAAVLYPALMSHLGDISALLESSSRDVLRQRLAVTAGESAVLAGWFAWEMGKTRQVASMSRLVNVAAKHGRDPAITAIWAGYRTYTLGRKRVHAPRLAAAAIEQVGDSAPATRVYLLARLAEESAFIGDRKTAIAAIGEAEDLYPAADITSRPWTFFLDAARFASMALAVYTRVHHEEKAAAALDAIVTNLGPEPEIKKLCVLKAEMAIARLRLGDVTGGVTSARSSLAATEAMAAPLGWERLDQTVHEMRRFRTVAAREFRAEYAAIRPREALSSPH</sequence>
<dbReference type="InterPro" id="IPR010982">
    <property type="entry name" value="Lambda_DNA-bd_dom_sf"/>
</dbReference>
<keyword evidence="3" id="KW-1185">Reference proteome</keyword>
<evidence type="ECO:0000256" key="1">
    <source>
        <dbReference type="SAM" id="MobiDB-lite"/>
    </source>
</evidence>
<reference evidence="2" key="1">
    <citation type="submission" date="2021-01" db="EMBL/GenBank/DDBJ databases">
        <title>Whole genome shotgun sequence of Sphaerisporangium rufum NBRC 109079.</title>
        <authorList>
            <person name="Komaki H."/>
            <person name="Tamura T."/>
        </authorList>
    </citation>
    <scope>NUCLEOTIDE SEQUENCE</scope>
    <source>
        <strain evidence="2">NBRC 109079</strain>
    </source>
</reference>
<evidence type="ECO:0000313" key="2">
    <source>
        <dbReference type="EMBL" id="GII76232.1"/>
    </source>
</evidence>
<feature type="region of interest" description="Disordered" evidence="1">
    <location>
        <begin position="95"/>
        <end position="114"/>
    </location>
</feature>
<comment type="caution">
    <text evidence="2">The sequence shown here is derived from an EMBL/GenBank/DDBJ whole genome shotgun (WGS) entry which is preliminary data.</text>
</comment>